<proteinExistence type="predicted"/>
<feature type="transmembrane region" description="Helical" evidence="1">
    <location>
        <begin position="195"/>
        <end position="216"/>
    </location>
</feature>
<accession>A0A7S1FJY1</accession>
<dbReference type="AlphaFoldDB" id="A0A7S1FJY1"/>
<evidence type="ECO:0000313" key="2">
    <source>
        <dbReference type="EMBL" id="CAD8870304.1"/>
    </source>
</evidence>
<protein>
    <submittedName>
        <fullName evidence="2">Uncharacterized protein</fullName>
    </submittedName>
</protein>
<feature type="transmembrane region" description="Helical" evidence="1">
    <location>
        <begin position="146"/>
        <end position="175"/>
    </location>
</feature>
<keyword evidence="1" id="KW-0472">Membrane</keyword>
<sequence>MMPLVQLGAPSGPLQSDLSLQPMYPEPTAQADHVAGAPVTAEPQPLQVEVTVRESVSAGQQITFTTPTGQQMMVPVTEHYPAGTVLTVQCPSRSWTPHSHYMPQPLAEQAVHAAAGNHQFVDPGPLLQLPAVSFEREDKQWSLSGWILYALGWVSFCCSPVVVGLVLWIIVASMFYCKPRERRVRLPKQKKTARAALWTSAALVLCVLLIACRVVWIHHGNFGEQKHFRSMAHPAAP</sequence>
<keyword evidence="1" id="KW-0812">Transmembrane</keyword>
<organism evidence="2">
    <name type="scientific">Noctiluca scintillans</name>
    <name type="common">Sea sparkle</name>
    <name type="synonym">Red tide dinoflagellate</name>
    <dbReference type="NCBI Taxonomy" id="2966"/>
    <lineage>
        <taxon>Eukaryota</taxon>
        <taxon>Sar</taxon>
        <taxon>Alveolata</taxon>
        <taxon>Dinophyceae</taxon>
        <taxon>Noctilucales</taxon>
        <taxon>Noctilucaceae</taxon>
        <taxon>Noctiluca</taxon>
    </lineage>
</organism>
<evidence type="ECO:0000256" key="1">
    <source>
        <dbReference type="SAM" id="Phobius"/>
    </source>
</evidence>
<reference evidence="2" key="1">
    <citation type="submission" date="2021-01" db="EMBL/GenBank/DDBJ databases">
        <authorList>
            <person name="Corre E."/>
            <person name="Pelletier E."/>
            <person name="Niang G."/>
            <person name="Scheremetjew M."/>
            <person name="Finn R."/>
            <person name="Kale V."/>
            <person name="Holt S."/>
            <person name="Cochrane G."/>
            <person name="Meng A."/>
            <person name="Brown T."/>
            <person name="Cohen L."/>
        </authorList>
    </citation>
    <scope>NUCLEOTIDE SEQUENCE</scope>
</reference>
<keyword evidence="1" id="KW-1133">Transmembrane helix</keyword>
<dbReference type="EMBL" id="HBFQ01063108">
    <property type="protein sequence ID" value="CAD8870304.1"/>
    <property type="molecule type" value="Transcribed_RNA"/>
</dbReference>
<name>A0A7S1FJY1_NOCSC</name>
<gene>
    <name evidence="2" type="ORF">NSCI0253_LOCUS44661</name>
</gene>